<protein>
    <submittedName>
        <fullName evidence="2">Uncharacterized protein</fullName>
    </submittedName>
</protein>
<dbReference type="RefSeq" id="WP_085123195.1">
    <property type="nucleotide sequence ID" value="NZ_FWZX01000009.1"/>
</dbReference>
<dbReference type="Proteomes" id="UP000192917">
    <property type="component" value="Unassembled WGS sequence"/>
</dbReference>
<keyword evidence="1" id="KW-0812">Transmembrane</keyword>
<feature type="transmembrane region" description="Helical" evidence="1">
    <location>
        <begin position="95"/>
        <end position="117"/>
    </location>
</feature>
<proteinExistence type="predicted"/>
<gene>
    <name evidence="2" type="ORF">SAMN05428998_109140</name>
</gene>
<evidence type="ECO:0000256" key="1">
    <source>
        <dbReference type="SAM" id="Phobius"/>
    </source>
</evidence>
<sequence length="171" mass="17872">MDISQQQARQGVETAPGARFADRRAIAIRSAKGLAVALGTFGAVGTVSALWDNPFVIRMTPAGGWEIGLLAALSVLLGLYTAVRRPACSIRTAGASGVLGFLGVACPICNKVLLLLFGGELLLTYFEPLRIYLAALGVALAALALVREWRSARLTPAPRDPAGIEASASLR</sequence>
<accession>A0A1Y6BTH4</accession>
<feature type="transmembrane region" description="Helical" evidence="1">
    <location>
        <begin position="63"/>
        <end position="83"/>
    </location>
</feature>
<keyword evidence="1" id="KW-1133">Transmembrane helix</keyword>
<feature type="transmembrane region" description="Helical" evidence="1">
    <location>
        <begin position="129"/>
        <end position="146"/>
    </location>
</feature>
<dbReference type="AlphaFoldDB" id="A0A1Y6BTH4"/>
<name>A0A1Y6BTH4_9PROT</name>
<keyword evidence="1" id="KW-0472">Membrane</keyword>
<organism evidence="2 3">
    <name type="scientific">Tistlia consotensis USBA 355</name>
    <dbReference type="NCBI Taxonomy" id="560819"/>
    <lineage>
        <taxon>Bacteria</taxon>
        <taxon>Pseudomonadati</taxon>
        <taxon>Pseudomonadota</taxon>
        <taxon>Alphaproteobacteria</taxon>
        <taxon>Rhodospirillales</taxon>
        <taxon>Rhodovibrionaceae</taxon>
        <taxon>Tistlia</taxon>
    </lineage>
</organism>
<reference evidence="2 3" key="1">
    <citation type="submission" date="2017-04" db="EMBL/GenBank/DDBJ databases">
        <authorList>
            <person name="Afonso C.L."/>
            <person name="Miller P.J."/>
            <person name="Scott M.A."/>
            <person name="Spackman E."/>
            <person name="Goraichik I."/>
            <person name="Dimitrov K.M."/>
            <person name="Suarez D.L."/>
            <person name="Swayne D.E."/>
        </authorList>
    </citation>
    <scope>NUCLEOTIDE SEQUENCE [LARGE SCALE GENOMIC DNA]</scope>
    <source>
        <strain evidence="2 3">USBA 355</strain>
    </source>
</reference>
<evidence type="ECO:0000313" key="3">
    <source>
        <dbReference type="Proteomes" id="UP000192917"/>
    </source>
</evidence>
<evidence type="ECO:0000313" key="2">
    <source>
        <dbReference type="EMBL" id="SMF28001.1"/>
    </source>
</evidence>
<keyword evidence="3" id="KW-1185">Reference proteome</keyword>
<dbReference type="STRING" id="560819.SAMN05428998_109140"/>
<feature type="transmembrane region" description="Helical" evidence="1">
    <location>
        <begin position="33"/>
        <end position="51"/>
    </location>
</feature>
<dbReference type="EMBL" id="FWZX01000009">
    <property type="protein sequence ID" value="SMF28001.1"/>
    <property type="molecule type" value="Genomic_DNA"/>
</dbReference>